<keyword evidence="6" id="KW-1185">Reference proteome</keyword>
<evidence type="ECO:0000313" key="6">
    <source>
        <dbReference type="Proteomes" id="UP001596958"/>
    </source>
</evidence>
<dbReference type="Proteomes" id="UP001596958">
    <property type="component" value="Unassembled WGS sequence"/>
</dbReference>
<gene>
    <name evidence="5" type="ORF">ACFQZS_17705</name>
</gene>
<comment type="subcellular location">
    <subcellularLocation>
        <location evidence="1">Membrane</location>
        <topology evidence="1">Single-pass membrane protein</topology>
    </subcellularLocation>
</comment>
<dbReference type="InterPro" id="IPR007343">
    <property type="entry name" value="Uncharacterised_pept_Zn_put"/>
</dbReference>
<evidence type="ECO:0000256" key="2">
    <source>
        <dbReference type="ARBA" id="ARBA00022692"/>
    </source>
</evidence>
<reference evidence="6" key="1">
    <citation type="journal article" date="2019" name="Int. J. Syst. Evol. Microbiol.">
        <title>The Global Catalogue of Microorganisms (GCM) 10K type strain sequencing project: providing services to taxonomists for standard genome sequencing and annotation.</title>
        <authorList>
            <consortium name="The Broad Institute Genomics Platform"/>
            <consortium name="The Broad Institute Genome Sequencing Center for Infectious Disease"/>
            <person name="Wu L."/>
            <person name="Ma J."/>
        </authorList>
    </citation>
    <scope>NUCLEOTIDE SEQUENCE [LARGE SCALE GENOMIC DNA]</scope>
    <source>
        <strain evidence="6">CCUG 63418</strain>
    </source>
</reference>
<dbReference type="PANTHER" id="PTHR30168">
    <property type="entry name" value="PUTATIVE MEMBRANE PROTEIN YPFJ"/>
    <property type="match status" value="1"/>
</dbReference>
<proteinExistence type="predicted"/>
<keyword evidence="2" id="KW-0812">Transmembrane</keyword>
<sequence>MLNALGGAHFQKHLNTLPVIISKTINMKWFGGKQSSDYEESSGGGGRGMLFGGGILGLIGAAIYMFTGIDPGQILNQSGNSDQIVTQPGASDSRDKQFARVIFEGTTIVWDSLFNAMGEQYQHPVLHVFTDEVNAEGCGYASAATGPFYCPANGRVYLDLSFFKELSNKFGAPGEAASAYVIAHEVGHHVQNLMGTSAKMDAARNRISETEYNKLSVKLELQADFYAGVWAHYQALNRHNNIVIERADIDSALNAANQIGDDRLQQQYQGRVSPDSFTHGSSAQRMYWFKKGFDTGDMRKGDTFETED</sequence>
<keyword evidence="3" id="KW-1133">Transmembrane helix</keyword>
<accession>A0ABW2YZV4</accession>
<comment type="caution">
    <text evidence="5">The sequence shown here is derived from an EMBL/GenBank/DDBJ whole genome shotgun (WGS) entry which is preliminary data.</text>
</comment>
<organism evidence="5 6">
    <name type="scientific">Mucilaginibacter calamicampi</name>
    <dbReference type="NCBI Taxonomy" id="1302352"/>
    <lineage>
        <taxon>Bacteria</taxon>
        <taxon>Pseudomonadati</taxon>
        <taxon>Bacteroidota</taxon>
        <taxon>Sphingobacteriia</taxon>
        <taxon>Sphingobacteriales</taxon>
        <taxon>Sphingobacteriaceae</taxon>
        <taxon>Mucilaginibacter</taxon>
    </lineage>
</organism>
<evidence type="ECO:0000256" key="1">
    <source>
        <dbReference type="ARBA" id="ARBA00004167"/>
    </source>
</evidence>
<keyword evidence="4" id="KW-0472">Membrane</keyword>
<evidence type="ECO:0000256" key="3">
    <source>
        <dbReference type="ARBA" id="ARBA00022989"/>
    </source>
</evidence>
<dbReference type="Pfam" id="PF04228">
    <property type="entry name" value="Zn_peptidase"/>
    <property type="match status" value="1"/>
</dbReference>
<evidence type="ECO:0000256" key="4">
    <source>
        <dbReference type="ARBA" id="ARBA00023136"/>
    </source>
</evidence>
<dbReference type="EMBL" id="JBHTHU010000022">
    <property type="protein sequence ID" value="MFD0751994.1"/>
    <property type="molecule type" value="Genomic_DNA"/>
</dbReference>
<evidence type="ECO:0000313" key="5">
    <source>
        <dbReference type="EMBL" id="MFD0751994.1"/>
    </source>
</evidence>
<dbReference type="RefSeq" id="WP_377102315.1">
    <property type="nucleotide sequence ID" value="NZ_JBHTHU010000022.1"/>
</dbReference>
<dbReference type="PANTHER" id="PTHR30168:SF0">
    <property type="entry name" value="INNER MEMBRANE PROTEIN"/>
    <property type="match status" value="1"/>
</dbReference>
<protein>
    <submittedName>
        <fullName evidence="5">Neutral zinc metallopeptidase</fullName>
    </submittedName>
</protein>
<name>A0ABW2YZV4_9SPHI</name>